<dbReference type="EMBL" id="ML208770">
    <property type="protein sequence ID" value="TFK60476.1"/>
    <property type="molecule type" value="Genomic_DNA"/>
</dbReference>
<sequence length="175" mass="20287">MTQSDGGCFETMLAVWSGWLSHLYTGSADALRSLYLTSRFLALPPPSPIHIDQLNHEYEFNRFRLINSRLYRRKCLAHSHRSENPRRIPCSWRWSLFGVASLGAPKTTNLSLMTLKASCSLDRFATQTRFTGLYLVILDLRRSRPGRCSLEEGLGWYRAEVDTRLYYWKHQNIGI</sequence>
<keyword evidence="2" id="KW-1185">Reference proteome</keyword>
<evidence type="ECO:0000313" key="1">
    <source>
        <dbReference type="EMBL" id="TFK60476.1"/>
    </source>
</evidence>
<reference evidence="1 2" key="1">
    <citation type="journal article" date="2019" name="Nat. Ecol. Evol.">
        <title>Megaphylogeny resolves global patterns of mushroom evolution.</title>
        <authorList>
            <person name="Varga T."/>
            <person name="Krizsan K."/>
            <person name="Foldi C."/>
            <person name="Dima B."/>
            <person name="Sanchez-Garcia M."/>
            <person name="Sanchez-Ramirez S."/>
            <person name="Szollosi G.J."/>
            <person name="Szarkandi J.G."/>
            <person name="Papp V."/>
            <person name="Albert L."/>
            <person name="Andreopoulos W."/>
            <person name="Angelini C."/>
            <person name="Antonin V."/>
            <person name="Barry K.W."/>
            <person name="Bougher N.L."/>
            <person name="Buchanan P."/>
            <person name="Buyck B."/>
            <person name="Bense V."/>
            <person name="Catcheside P."/>
            <person name="Chovatia M."/>
            <person name="Cooper J."/>
            <person name="Damon W."/>
            <person name="Desjardin D."/>
            <person name="Finy P."/>
            <person name="Geml J."/>
            <person name="Haridas S."/>
            <person name="Hughes K."/>
            <person name="Justo A."/>
            <person name="Karasinski D."/>
            <person name="Kautmanova I."/>
            <person name="Kiss B."/>
            <person name="Kocsube S."/>
            <person name="Kotiranta H."/>
            <person name="LaButti K.M."/>
            <person name="Lechner B.E."/>
            <person name="Liimatainen K."/>
            <person name="Lipzen A."/>
            <person name="Lukacs Z."/>
            <person name="Mihaltcheva S."/>
            <person name="Morgado L.N."/>
            <person name="Niskanen T."/>
            <person name="Noordeloos M.E."/>
            <person name="Ohm R.A."/>
            <person name="Ortiz-Santana B."/>
            <person name="Ovrebo C."/>
            <person name="Racz N."/>
            <person name="Riley R."/>
            <person name="Savchenko A."/>
            <person name="Shiryaev A."/>
            <person name="Soop K."/>
            <person name="Spirin V."/>
            <person name="Szebenyi C."/>
            <person name="Tomsovsky M."/>
            <person name="Tulloss R.E."/>
            <person name="Uehling J."/>
            <person name="Grigoriev I.V."/>
            <person name="Vagvolgyi C."/>
            <person name="Papp T."/>
            <person name="Martin F.M."/>
            <person name="Miettinen O."/>
            <person name="Hibbett D.S."/>
            <person name="Nagy L.G."/>
        </authorList>
    </citation>
    <scope>NUCLEOTIDE SEQUENCE [LARGE SCALE GENOMIC DNA]</scope>
    <source>
        <strain evidence="1 2">NL-1719</strain>
    </source>
</reference>
<accession>A0ACD3A4L9</accession>
<name>A0ACD3A4L9_9AGAR</name>
<evidence type="ECO:0000313" key="2">
    <source>
        <dbReference type="Proteomes" id="UP000308600"/>
    </source>
</evidence>
<protein>
    <submittedName>
        <fullName evidence="1">Uncharacterized protein</fullName>
    </submittedName>
</protein>
<dbReference type="Proteomes" id="UP000308600">
    <property type="component" value="Unassembled WGS sequence"/>
</dbReference>
<proteinExistence type="predicted"/>
<gene>
    <name evidence="1" type="ORF">BDN72DRAFT_526015</name>
</gene>
<organism evidence="1 2">
    <name type="scientific">Pluteus cervinus</name>
    <dbReference type="NCBI Taxonomy" id="181527"/>
    <lineage>
        <taxon>Eukaryota</taxon>
        <taxon>Fungi</taxon>
        <taxon>Dikarya</taxon>
        <taxon>Basidiomycota</taxon>
        <taxon>Agaricomycotina</taxon>
        <taxon>Agaricomycetes</taxon>
        <taxon>Agaricomycetidae</taxon>
        <taxon>Agaricales</taxon>
        <taxon>Pluteineae</taxon>
        <taxon>Pluteaceae</taxon>
        <taxon>Pluteus</taxon>
    </lineage>
</organism>